<evidence type="ECO:0000313" key="2">
    <source>
        <dbReference type="EMBL" id="VEU34967.1"/>
    </source>
</evidence>
<sequence length="370" mass="40310">MIFVENVMKRTFTALVFSLPKSHGLSSSLATCGRLGFTSVPSGRKYGCVSEKGGIRSSLFSTFSAPEPPKSKGVNVFEDVDFSVQGNPSSQSSIRNSDPDAVFLVNGASRGIGLQFVSKLLSDTKGRVIAGCRSPDDAPKLQDLLSTLDKKSRNRVEVIKLDVENQDSIELSAAEIKVQYGRVDLLLNVAGILGDGKNTPGPERSVAKIEREWMEKTFQVNVIGPVMLAKELAPLMTQARRTGRRKADSSDETLSEKQRAVGVVANLSARVGSISDNGLGGWYSYRMSKSALNQATRTLANELKRKSVWCIALHPGTTDTDLSKPFQKNVQKDRLFPVEFTVDSLMNVIDSMEEHNSGGLYDWAGKAIPF</sequence>
<dbReference type="AlphaFoldDB" id="A0A448YYN6"/>
<dbReference type="Gene3D" id="3.40.50.720">
    <property type="entry name" value="NAD(P)-binding Rossmann-like Domain"/>
    <property type="match status" value="1"/>
</dbReference>
<dbReference type="GO" id="GO:0016491">
    <property type="term" value="F:oxidoreductase activity"/>
    <property type="evidence" value="ECO:0007669"/>
    <property type="project" value="TreeGrafter"/>
</dbReference>
<protein>
    <recommendedName>
        <fullName evidence="4">Short-chain dehydrogenase/reductase SDR</fullName>
    </recommendedName>
</protein>
<dbReference type="PANTHER" id="PTHR43544">
    <property type="entry name" value="SHORT-CHAIN DEHYDROGENASE/REDUCTASE"/>
    <property type="match status" value="1"/>
</dbReference>
<comment type="similarity">
    <text evidence="1">Belongs to the short-chain dehydrogenases/reductases (SDR) family.</text>
</comment>
<dbReference type="Proteomes" id="UP000291116">
    <property type="component" value="Unassembled WGS sequence"/>
</dbReference>
<keyword evidence="3" id="KW-1185">Reference proteome</keyword>
<accession>A0A448YYN6</accession>
<reference evidence="2 3" key="1">
    <citation type="submission" date="2019-01" db="EMBL/GenBank/DDBJ databases">
        <authorList>
            <person name="Ferrante I. M."/>
        </authorList>
    </citation>
    <scope>NUCLEOTIDE SEQUENCE [LARGE SCALE GENOMIC DNA]</scope>
    <source>
        <strain evidence="2 3">B856</strain>
    </source>
</reference>
<organism evidence="2 3">
    <name type="scientific">Pseudo-nitzschia multistriata</name>
    <dbReference type="NCBI Taxonomy" id="183589"/>
    <lineage>
        <taxon>Eukaryota</taxon>
        <taxon>Sar</taxon>
        <taxon>Stramenopiles</taxon>
        <taxon>Ochrophyta</taxon>
        <taxon>Bacillariophyta</taxon>
        <taxon>Bacillariophyceae</taxon>
        <taxon>Bacillariophycidae</taxon>
        <taxon>Bacillariales</taxon>
        <taxon>Bacillariaceae</taxon>
        <taxon>Pseudo-nitzschia</taxon>
    </lineage>
</organism>
<dbReference type="InterPro" id="IPR002347">
    <property type="entry name" value="SDR_fam"/>
</dbReference>
<dbReference type="OrthoDB" id="1933717at2759"/>
<evidence type="ECO:0008006" key="4">
    <source>
        <dbReference type="Google" id="ProtNLM"/>
    </source>
</evidence>
<evidence type="ECO:0000313" key="3">
    <source>
        <dbReference type="Proteomes" id="UP000291116"/>
    </source>
</evidence>
<proteinExistence type="inferred from homology"/>
<dbReference type="CDD" id="cd05325">
    <property type="entry name" value="carb_red_sniffer_like_SDR_c"/>
    <property type="match status" value="1"/>
</dbReference>
<dbReference type="InterPro" id="IPR036291">
    <property type="entry name" value="NAD(P)-bd_dom_sf"/>
</dbReference>
<dbReference type="SUPFAM" id="SSF51735">
    <property type="entry name" value="NAD(P)-binding Rossmann-fold domains"/>
    <property type="match status" value="1"/>
</dbReference>
<dbReference type="InterPro" id="IPR051468">
    <property type="entry name" value="Fungal_SecMetab_SDRs"/>
</dbReference>
<gene>
    <name evidence="2" type="ORF">PSNMU_V1.4_AUG-EV-PASAV3_0016890</name>
</gene>
<dbReference type="PRINTS" id="PR00081">
    <property type="entry name" value="GDHRDH"/>
</dbReference>
<name>A0A448YYN6_9STRA</name>
<dbReference type="Pfam" id="PF00106">
    <property type="entry name" value="adh_short"/>
    <property type="match status" value="2"/>
</dbReference>
<dbReference type="EMBL" id="CAACVS010000045">
    <property type="protein sequence ID" value="VEU34967.1"/>
    <property type="molecule type" value="Genomic_DNA"/>
</dbReference>
<dbReference type="PANTHER" id="PTHR43544:SF12">
    <property type="entry name" value="NAD(P)-BINDING ROSSMANN-FOLD SUPERFAMILY PROTEIN"/>
    <property type="match status" value="1"/>
</dbReference>
<evidence type="ECO:0000256" key="1">
    <source>
        <dbReference type="RuleBase" id="RU000363"/>
    </source>
</evidence>
<dbReference type="PRINTS" id="PR00080">
    <property type="entry name" value="SDRFAMILY"/>
</dbReference>
<dbReference type="GO" id="GO:0005737">
    <property type="term" value="C:cytoplasm"/>
    <property type="evidence" value="ECO:0007669"/>
    <property type="project" value="TreeGrafter"/>
</dbReference>